<evidence type="ECO:0000313" key="2">
    <source>
        <dbReference type="Proteomes" id="UP000011728"/>
    </source>
</evidence>
<keyword evidence="1" id="KW-0614">Plasmid</keyword>
<dbReference type="KEGG" id="csr:Cspa_135p00960"/>
<organism evidence="1 2">
    <name type="scientific">Clostridium saccharoperbutylacetonicum N1-4(HMT)</name>
    <dbReference type="NCBI Taxonomy" id="931276"/>
    <lineage>
        <taxon>Bacteria</taxon>
        <taxon>Bacillati</taxon>
        <taxon>Bacillota</taxon>
        <taxon>Clostridia</taxon>
        <taxon>Eubacteriales</taxon>
        <taxon>Clostridiaceae</taxon>
        <taxon>Clostridium</taxon>
    </lineage>
</organism>
<dbReference type="PATRIC" id="fig|931276.5.peg.5981"/>
<dbReference type="HOGENOM" id="CLU_1802771_0_0_9"/>
<dbReference type="Proteomes" id="UP000011728">
    <property type="component" value="Plasmid Csp_135p"/>
</dbReference>
<dbReference type="EMBL" id="CP004122">
    <property type="protein sequence ID" value="AGF59656.1"/>
    <property type="molecule type" value="Genomic_DNA"/>
</dbReference>
<geneLocation type="plasmid" evidence="1 2">
    <name>Csp_135p</name>
</geneLocation>
<sequence length="143" mass="16796">MRELEEMLKDYINCKNMNFYAVSFVEDQEKPNEKELEKEDILKQLKNHTYNISQVYKMLSEGKLTAADIAKHTSIDKYDLLMDELKDFDRKHNKKIKAADVDLDNKVKVVKSDESNSEEMISDLSKKLMDFLTDAKEILLIKK</sequence>
<dbReference type="RefSeq" id="WP_015395963.1">
    <property type="nucleotide sequence ID" value="NC_020292.1"/>
</dbReference>
<dbReference type="AlphaFoldDB" id="M1MYS8"/>
<gene>
    <name evidence="1" type="ORF">Cspa_135p00960</name>
</gene>
<keyword evidence="2" id="KW-1185">Reference proteome</keyword>
<accession>M1MYS8</accession>
<evidence type="ECO:0000313" key="1">
    <source>
        <dbReference type="EMBL" id="AGF59656.1"/>
    </source>
</evidence>
<protein>
    <submittedName>
        <fullName evidence="1">Uncharacterized protein</fullName>
    </submittedName>
</protein>
<name>M1MYS8_9CLOT</name>
<reference evidence="1 2" key="1">
    <citation type="submission" date="2013-02" db="EMBL/GenBank/DDBJ databases">
        <title>Genome sequence of Clostridium saccharoperbutylacetonicum N1-4(HMT).</title>
        <authorList>
            <person name="Poehlein A."/>
            <person name="Daniel R."/>
        </authorList>
    </citation>
    <scope>NUCLEOTIDE SEQUENCE [LARGE SCALE GENOMIC DNA]</scope>
    <source>
        <strain evidence="2">N1-4(HMT)</strain>
        <plasmid evidence="2">Plasmid Csp_135p</plasmid>
    </source>
</reference>
<proteinExistence type="predicted"/>